<dbReference type="EMBL" id="NHRY01000112">
    <property type="protein sequence ID" value="PPQ34414.1"/>
    <property type="molecule type" value="Genomic_DNA"/>
</dbReference>
<dbReference type="Proteomes" id="UP000239724">
    <property type="component" value="Unassembled WGS sequence"/>
</dbReference>
<evidence type="ECO:0000313" key="2">
    <source>
        <dbReference type="EMBL" id="PPQ34414.1"/>
    </source>
</evidence>
<dbReference type="InterPro" id="IPR018754">
    <property type="entry name" value="RovC-like_DNA-bd"/>
</dbReference>
<dbReference type="OrthoDB" id="7261891at2"/>
<organism evidence="2 3">
    <name type="scientific">Rhodopila globiformis</name>
    <name type="common">Rhodopseudomonas globiformis</name>
    <dbReference type="NCBI Taxonomy" id="1071"/>
    <lineage>
        <taxon>Bacteria</taxon>
        <taxon>Pseudomonadati</taxon>
        <taxon>Pseudomonadota</taxon>
        <taxon>Alphaproteobacteria</taxon>
        <taxon>Acetobacterales</taxon>
        <taxon>Acetobacteraceae</taxon>
        <taxon>Rhodopila</taxon>
    </lineage>
</organism>
<comment type="caution">
    <text evidence="2">The sequence shown here is derived from an EMBL/GenBank/DDBJ whole genome shotgun (WGS) entry which is preliminary data.</text>
</comment>
<name>A0A2S6NIH9_RHOGL</name>
<protein>
    <recommendedName>
        <fullName evidence="1">T6SS Transcription factor RovC-like DNA binding domain-containing protein</fullName>
    </recommendedName>
</protein>
<gene>
    <name evidence="2" type="ORF">CCS01_11000</name>
</gene>
<accession>A0A2S6NIH9</accession>
<sequence length="202" mass="21676">MPEPPSGGYDFLADPDARADQSPAFWRPDELASVVILAAAPPGATPSALTLSDLPAELVRRDAEDGAHLIVRSEAGLHQLWVTAGTEAGASLAAIIPLDAMTAARAEAVVQFWEAQARGTSCPRRSRTRRLERLIASLQALDARLDGASYRAIAEAVFGPRRVADEAWKTSSLRDAAIRMARTGLAFMRGGYRKLLKSKSPE</sequence>
<evidence type="ECO:0000313" key="3">
    <source>
        <dbReference type="Proteomes" id="UP000239724"/>
    </source>
</evidence>
<evidence type="ECO:0000259" key="1">
    <source>
        <dbReference type="Pfam" id="PF10074"/>
    </source>
</evidence>
<dbReference type="Pfam" id="PF10074">
    <property type="entry name" value="RovC_DNA-bd"/>
    <property type="match status" value="1"/>
</dbReference>
<keyword evidence="3" id="KW-1185">Reference proteome</keyword>
<dbReference type="RefSeq" id="WP_104518903.1">
    <property type="nucleotide sequence ID" value="NZ_NHRY01000112.1"/>
</dbReference>
<dbReference type="AlphaFoldDB" id="A0A2S6NIH9"/>
<reference evidence="2 3" key="1">
    <citation type="journal article" date="2018" name="Arch. Microbiol.">
        <title>New insights into the metabolic potential of the phototrophic purple bacterium Rhodopila globiformis DSM 161(T) from its draft genome sequence and evidence for a vanadium-dependent nitrogenase.</title>
        <authorList>
            <person name="Imhoff J.F."/>
            <person name="Rahn T."/>
            <person name="Kunzel S."/>
            <person name="Neulinger S.C."/>
        </authorList>
    </citation>
    <scope>NUCLEOTIDE SEQUENCE [LARGE SCALE GENOMIC DNA]</scope>
    <source>
        <strain evidence="2 3">DSM 161</strain>
    </source>
</reference>
<proteinExistence type="predicted"/>
<feature type="domain" description="T6SS Transcription factor RovC-like DNA binding" evidence="1">
    <location>
        <begin position="95"/>
        <end position="197"/>
    </location>
</feature>